<dbReference type="Proteomes" id="UP000294927">
    <property type="component" value="Unassembled WGS sequence"/>
</dbReference>
<evidence type="ECO:0000256" key="1">
    <source>
        <dbReference type="ARBA" id="ARBA00008710"/>
    </source>
</evidence>
<dbReference type="PANTHER" id="PTHR39428:SF1">
    <property type="entry name" value="F420H(2)-DEPENDENT QUINONE REDUCTASE RV1261C"/>
    <property type="match status" value="1"/>
</dbReference>
<comment type="similarity">
    <text evidence="1">Belongs to the F420H(2)-dependent quinone reductase family.</text>
</comment>
<dbReference type="GO" id="GO:0016491">
    <property type="term" value="F:oxidoreductase activity"/>
    <property type="evidence" value="ECO:0007669"/>
    <property type="project" value="InterPro"/>
</dbReference>
<dbReference type="Gene3D" id="2.30.110.10">
    <property type="entry name" value="Electron Transport, Fmn-binding Protein, Chain A"/>
    <property type="match status" value="1"/>
</dbReference>
<dbReference type="InterPro" id="IPR004378">
    <property type="entry name" value="F420H2_quin_Rdtase"/>
</dbReference>
<proteinExistence type="inferred from homology"/>
<sequence>MSFNTPNGTRGARQPKAGRLMTWLNNRNAKKIRRRGGKIMGFDALVLTTTGARSGAERTTPVGWFPADDDDSWLVVASAAGAAKNPAWYHNIAAHPDKVTIEMAGRRIPVTAEQLHGSERADAWHRITEAAPRFGQYGNKTDRELPIIKLTRRVG</sequence>
<dbReference type="RefSeq" id="WP_133901254.1">
    <property type="nucleotide sequence ID" value="NZ_SOCP01000002.1"/>
</dbReference>
<dbReference type="InterPro" id="IPR012349">
    <property type="entry name" value="Split_barrel_FMN-bd"/>
</dbReference>
<comment type="caution">
    <text evidence="3">The sequence shown here is derived from an EMBL/GenBank/DDBJ whole genome shotgun (WGS) entry which is preliminary data.</text>
</comment>
<organism evidence="3 4">
    <name type="scientific">Actinophytocola oryzae</name>
    <dbReference type="NCBI Taxonomy" id="502181"/>
    <lineage>
        <taxon>Bacteria</taxon>
        <taxon>Bacillati</taxon>
        <taxon>Actinomycetota</taxon>
        <taxon>Actinomycetes</taxon>
        <taxon>Pseudonocardiales</taxon>
        <taxon>Pseudonocardiaceae</taxon>
    </lineage>
</organism>
<comment type="catalytic activity">
    <reaction evidence="2">
        <text>oxidized coenzyme F420-(gamma-L-Glu)(n) + a quinol + H(+) = reduced coenzyme F420-(gamma-L-Glu)(n) + a quinone</text>
        <dbReference type="Rhea" id="RHEA:39663"/>
        <dbReference type="Rhea" id="RHEA-COMP:12939"/>
        <dbReference type="Rhea" id="RHEA-COMP:14378"/>
        <dbReference type="ChEBI" id="CHEBI:15378"/>
        <dbReference type="ChEBI" id="CHEBI:24646"/>
        <dbReference type="ChEBI" id="CHEBI:132124"/>
        <dbReference type="ChEBI" id="CHEBI:133980"/>
        <dbReference type="ChEBI" id="CHEBI:139511"/>
    </reaction>
</comment>
<evidence type="ECO:0000256" key="2">
    <source>
        <dbReference type="ARBA" id="ARBA00049106"/>
    </source>
</evidence>
<gene>
    <name evidence="3" type="ORF">CLV71_1025</name>
</gene>
<dbReference type="EMBL" id="SOCP01000002">
    <property type="protein sequence ID" value="TDV55944.1"/>
    <property type="molecule type" value="Genomic_DNA"/>
</dbReference>
<protein>
    <submittedName>
        <fullName evidence="3">Deazaflavin-dependent oxidoreductase (Nitroreductase family)</fullName>
    </submittedName>
</protein>
<accession>A0A4R7W0J2</accession>
<dbReference type="PANTHER" id="PTHR39428">
    <property type="entry name" value="F420H(2)-DEPENDENT QUINONE REDUCTASE RV1261C"/>
    <property type="match status" value="1"/>
</dbReference>
<keyword evidence="4" id="KW-1185">Reference proteome</keyword>
<dbReference type="Pfam" id="PF04075">
    <property type="entry name" value="F420H2_quin_red"/>
    <property type="match status" value="1"/>
</dbReference>
<dbReference type="OrthoDB" id="8225825at2"/>
<dbReference type="NCBIfam" id="TIGR00026">
    <property type="entry name" value="hi_GC_TIGR00026"/>
    <property type="match status" value="1"/>
</dbReference>
<evidence type="ECO:0000313" key="4">
    <source>
        <dbReference type="Proteomes" id="UP000294927"/>
    </source>
</evidence>
<reference evidence="3 4" key="1">
    <citation type="submission" date="2019-03" db="EMBL/GenBank/DDBJ databases">
        <title>Genomic Encyclopedia of Archaeal and Bacterial Type Strains, Phase II (KMG-II): from individual species to whole genera.</title>
        <authorList>
            <person name="Goeker M."/>
        </authorList>
    </citation>
    <scope>NUCLEOTIDE SEQUENCE [LARGE SCALE GENOMIC DNA]</scope>
    <source>
        <strain evidence="3 4">DSM 45499</strain>
    </source>
</reference>
<dbReference type="GO" id="GO:0005886">
    <property type="term" value="C:plasma membrane"/>
    <property type="evidence" value="ECO:0007669"/>
    <property type="project" value="TreeGrafter"/>
</dbReference>
<evidence type="ECO:0000313" key="3">
    <source>
        <dbReference type="EMBL" id="TDV55944.1"/>
    </source>
</evidence>
<dbReference type="AlphaFoldDB" id="A0A4R7W0J2"/>
<name>A0A4R7W0J2_9PSEU</name>
<dbReference type="GO" id="GO:0070967">
    <property type="term" value="F:coenzyme F420 binding"/>
    <property type="evidence" value="ECO:0007669"/>
    <property type="project" value="TreeGrafter"/>
</dbReference>